<evidence type="ECO:0000256" key="8">
    <source>
        <dbReference type="ARBA" id="ARBA00022960"/>
    </source>
</evidence>
<dbReference type="InterPro" id="IPR036615">
    <property type="entry name" value="Mur_ligase_C_dom_sf"/>
</dbReference>
<dbReference type="GO" id="GO:0008765">
    <property type="term" value="F:UDP-N-acetylmuramoylalanyl-D-glutamate-2,6-diaminopimelate ligase activity"/>
    <property type="evidence" value="ECO:0007669"/>
    <property type="project" value="UniProtKB-UniRule"/>
</dbReference>
<evidence type="ECO:0000256" key="16">
    <source>
        <dbReference type="ARBA" id="ARBA00075482"/>
    </source>
</evidence>
<keyword evidence="6 19" id="KW-0547">Nucleotide-binding</keyword>
<gene>
    <name evidence="19 24" type="primary">murE</name>
    <name evidence="24" type="ORF">PBLR_10995</name>
</gene>
<dbReference type="InterPro" id="IPR035911">
    <property type="entry name" value="MurE/MurF_N"/>
</dbReference>
<evidence type="ECO:0000256" key="3">
    <source>
        <dbReference type="ARBA" id="ARBA00022490"/>
    </source>
</evidence>
<comment type="cofactor">
    <cofactor evidence="19">
        <name>Mg(2+)</name>
        <dbReference type="ChEBI" id="CHEBI:18420"/>
    </cofactor>
</comment>
<dbReference type="PROSITE" id="PS01011">
    <property type="entry name" value="FOLYLPOLYGLU_SYNT_1"/>
    <property type="match status" value="1"/>
</dbReference>
<organism evidence="24 25">
    <name type="scientific">Paenibacillus alvei</name>
    <name type="common">Bacillus alvei</name>
    <dbReference type="NCBI Taxonomy" id="44250"/>
    <lineage>
        <taxon>Bacteria</taxon>
        <taxon>Bacillati</taxon>
        <taxon>Bacillota</taxon>
        <taxon>Bacilli</taxon>
        <taxon>Bacillales</taxon>
        <taxon>Paenibacillaceae</taxon>
        <taxon>Paenibacillus</taxon>
    </lineage>
</organism>
<dbReference type="GO" id="GO:0051301">
    <property type="term" value="P:cell division"/>
    <property type="evidence" value="ECO:0007669"/>
    <property type="project" value="UniProtKB-KW"/>
</dbReference>
<evidence type="ECO:0000256" key="14">
    <source>
        <dbReference type="ARBA" id="ARBA00066633"/>
    </source>
</evidence>
<dbReference type="PANTHER" id="PTHR23135:SF4">
    <property type="entry name" value="UDP-N-ACETYLMURAMOYL-L-ALANYL-D-GLUTAMATE--2,6-DIAMINOPIMELATE LIGASE MURE HOMOLOG, CHLOROPLASTIC"/>
    <property type="match status" value="1"/>
</dbReference>
<dbReference type="SUPFAM" id="SSF63418">
    <property type="entry name" value="MurE/MurF N-terminal domain"/>
    <property type="match status" value="1"/>
</dbReference>
<evidence type="ECO:0000256" key="7">
    <source>
        <dbReference type="ARBA" id="ARBA00022840"/>
    </source>
</evidence>
<keyword evidence="9 19" id="KW-0573">Peptidoglycan synthesis</keyword>
<name>A0A383R705_PAEAL</name>
<dbReference type="GO" id="GO:0004326">
    <property type="term" value="F:tetrahydrofolylpolyglutamate synthase activity"/>
    <property type="evidence" value="ECO:0007669"/>
    <property type="project" value="InterPro"/>
</dbReference>
<feature type="binding site" evidence="19">
    <location>
        <position position="33"/>
    </location>
    <ligand>
        <name>UDP-N-acetyl-alpha-D-muramoyl-L-alanyl-D-glutamate</name>
        <dbReference type="ChEBI" id="CHEBI:83900"/>
    </ligand>
</feature>
<dbReference type="Gene3D" id="3.40.1390.10">
    <property type="entry name" value="MurE/MurF, N-terminal domain"/>
    <property type="match status" value="1"/>
</dbReference>
<keyword evidence="3 19" id="KW-0963">Cytoplasm</keyword>
<dbReference type="GO" id="GO:0005737">
    <property type="term" value="C:cytoplasm"/>
    <property type="evidence" value="ECO:0007669"/>
    <property type="project" value="UniProtKB-SubCell"/>
</dbReference>
<evidence type="ECO:0000313" key="24">
    <source>
        <dbReference type="EMBL" id="SYX82573.1"/>
    </source>
</evidence>
<feature type="binding site" evidence="19">
    <location>
        <position position="388"/>
    </location>
    <ligand>
        <name>meso-2,6-diaminopimelate</name>
        <dbReference type="ChEBI" id="CHEBI:57791"/>
    </ligand>
</feature>
<comment type="similarity">
    <text evidence="2 19">Belongs to the MurCDEF family. MurE subfamily.</text>
</comment>
<dbReference type="FunFam" id="3.90.190.20:FF:000006">
    <property type="entry name" value="UDP-N-acetylmuramoyl-L-alanyl-D-glutamate--2,6-diaminopimelate ligase"/>
    <property type="match status" value="1"/>
</dbReference>
<feature type="modified residue" description="N6-carboxylysine" evidence="19">
    <location>
        <position position="220"/>
    </location>
</feature>
<dbReference type="EMBL" id="LS992241">
    <property type="protein sequence ID" value="SYX82573.1"/>
    <property type="molecule type" value="Genomic_DNA"/>
</dbReference>
<feature type="domain" description="Mur ligase C-terminal" evidence="22">
    <location>
        <begin position="339"/>
        <end position="469"/>
    </location>
</feature>
<evidence type="ECO:0000256" key="20">
    <source>
        <dbReference type="RuleBase" id="RU004135"/>
    </source>
</evidence>
<dbReference type="SUPFAM" id="SSF53623">
    <property type="entry name" value="MurD-like peptide ligases, catalytic domain"/>
    <property type="match status" value="1"/>
</dbReference>
<feature type="binding site" evidence="19">
    <location>
        <begin position="111"/>
        <end position="117"/>
    </location>
    <ligand>
        <name>ATP</name>
        <dbReference type="ChEBI" id="CHEBI:30616"/>
    </ligand>
</feature>
<feature type="binding site" evidence="19">
    <location>
        <begin position="153"/>
        <end position="154"/>
    </location>
    <ligand>
        <name>UDP-N-acetyl-alpha-D-muramoyl-L-alanyl-D-glutamate</name>
        <dbReference type="ChEBI" id="CHEBI:83900"/>
    </ligand>
</feature>
<keyword evidence="11 19" id="KW-0961">Cell wall biogenesis/degradation</keyword>
<evidence type="ECO:0000256" key="4">
    <source>
        <dbReference type="ARBA" id="ARBA00022598"/>
    </source>
</evidence>
<evidence type="ECO:0000256" key="18">
    <source>
        <dbReference type="ARBA" id="ARBA00081560"/>
    </source>
</evidence>
<dbReference type="SUPFAM" id="SSF53244">
    <property type="entry name" value="MurD-like peptide ligases, peptide-binding domain"/>
    <property type="match status" value="1"/>
</dbReference>
<dbReference type="AlphaFoldDB" id="A0A383R705"/>
<feature type="binding site" evidence="19">
    <location>
        <position position="188"/>
    </location>
    <ligand>
        <name>UDP-N-acetyl-alpha-D-muramoyl-L-alanyl-D-glutamate</name>
        <dbReference type="ChEBI" id="CHEBI:83900"/>
    </ligand>
</feature>
<evidence type="ECO:0000259" key="23">
    <source>
        <dbReference type="Pfam" id="PF08245"/>
    </source>
</evidence>
<comment type="PTM">
    <text evidence="19">Carboxylation is probably crucial for Mg(2+) binding and, consequently, for the gamma-phosphate positioning of ATP.</text>
</comment>
<accession>A0A383R705</accession>
<feature type="domain" description="Mur ligase N-terminal catalytic" evidence="21">
    <location>
        <begin position="26"/>
        <end position="97"/>
    </location>
</feature>
<keyword evidence="8 19" id="KW-0133">Cell shape</keyword>
<evidence type="ECO:0000256" key="17">
    <source>
        <dbReference type="ARBA" id="ARBA00076158"/>
    </source>
</evidence>
<proteinExistence type="inferred from homology"/>
<feature type="domain" description="Mur ligase central" evidence="23">
    <location>
        <begin position="109"/>
        <end position="316"/>
    </location>
</feature>
<evidence type="ECO:0000256" key="12">
    <source>
        <dbReference type="ARBA" id="ARBA00050251"/>
    </source>
</evidence>
<evidence type="ECO:0000256" key="13">
    <source>
        <dbReference type="ARBA" id="ARBA00056782"/>
    </source>
</evidence>
<dbReference type="InterPro" id="IPR036565">
    <property type="entry name" value="Mur-like_cat_sf"/>
</dbReference>
<feature type="binding site" evidence="19">
    <location>
        <position position="180"/>
    </location>
    <ligand>
        <name>UDP-N-acetyl-alpha-D-muramoyl-L-alanyl-D-glutamate</name>
        <dbReference type="ChEBI" id="CHEBI:83900"/>
    </ligand>
</feature>
<reference evidence="25" key="1">
    <citation type="submission" date="2018-08" db="EMBL/GenBank/DDBJ databases">
        <authorList>
            <person name="Chevrot R."/>
        </authorList>
    </citation>
    <scope>NUCLEOTIDE SEQUENCE [LARGE SCALE GENOMIC DNA]</scope>
</reference>
<comment type="catalytic activity">
    <reaction evidence="12 19">
        <text>UDP-N-acetyl-alpha-D-muramoyl-L-alanyl-D-glutamate + meso-2,6-diaminopimelate + ATP = UDP-N-acetyl-alpha-D-muramoyl-L-alanyl-gamma-D-glutamyl-meso-2,6-diaminopimelate + ADP + phosphate + H(+)</text>
        <dbReference type="Rhea" id="RHEA:23676"/>
        <dbReference type="ChEBI" id="CHEBI:15378"/>
        <dbReference type="ChEBI" id="CHEBI:30616"/>
        <dbReference type="ChEBI" id="CHEBI:43474"/>
        <dbReference type="ChEBI" id="CHEBI:57791"/>
        <dbReference type="ChEBI" id="CHEBI:83900"/>
        <dbReference type="ChEBI" id="CHEBI:83905"/>
        <dbReference type="ChEBI" id="CHEBI:456216"/>
        <dbReference type="EC" id="6.3.2.13"/>
    </reaction>
</comment>
<dbReference type="NCBIfam" id="NF001126">
    <property type="entry name" value="PRK00139.1-4"/>
    <property type="match status" value="1"/>
</dbReference>
<keyword evidence="5 19" id="KW-0132">Cell division</keyword>
<sequence>MQQMQLAEACSRMLTAKCKGDEHTVVTGLAMDSRHVAQGDLFFCISGTAEDGHRYAEQAVQAGAAALVVERELELPVPQLIVKSARHALAVLSDAFYGSPSRSMNLIGITGTNGKTTTTYLIEKILNDAKRNTGVIGTIQMRYAGKVFPMSRTTPNAFELQKSLHDMVNEGVDAVAMEVSSHALVQGRVQGCRFRTAVFTNLTQDHLDYHETMEAYREAKGLLFSRLGNTFSDAEEERSYAVLNADDPASEYFTSMTTAETIMYGMTEQADVRAENIRITAKGTSFTVHTFRGSADIQLRMVGKFNVYNALAAIAVGLIEGIELDAIRVSLESVAGVDGRVEAVEAGQSFAVIVDYAHTPDGLENVLQTVKEFAEGRVISVFGCGGDRDRTKRPLMAKISAKYADYSIVTSDNPRTEDPDLIIKDIVAGLHEVNLDPSRYECIVDRRVAITKAIEMASPHDVVLIAGKGHETYQIIGKETFDFDDRLVAKEAIRGKVQ</sequence>
<dbReference type="Pfam" id="PF08245">
    <property type="entry name" value="Mur_ligase_M"/>
    <property type="match status" value="1"/>
</dbReference>
<dbReference type="Pfam" id="PF01225">
    <property type="entry name" value="Mur_ligase"/>
    <property type="match status" value="1"/>
</dbReference>
<evidence type="ECO:0000256" key="6">
    <source>
        <dbReference type="ARBA" id="ARBA00022741"/>
    </source>
</evidence>
<evidence type="ECO:0000256" key="19">
    <source>
        <dbReference type="HAMAP-Rule" id="MF_00208"/>
    </source>
</evidence>
<evidence type="ECO:0000259" key="21">
    <source>
        <dbReference type="Pfam" id="PF01225"/>
    </source>
</evidence>
<dbReference type="InterPro" id="IPR013221">
    <property type="entry name" value="Mur_ligase_cen"/>
</dbReference>
<dbReference type="Gene3D" id="3.90.190.20">
    <property type="entry name" value="Mur ligase, C-terminal domain"/>
    <property type="match status" value="1"/>
</dbReference>
<evidence type="ECO:0000256" key="5">
    <source>
        <dbReference type="ARBA" id="ARBA00022618"/>
    </source>
</evidence>
<dbReference type="NCBIfam" id="NF001124">
    <property type="entry name" value="PRK00139.1-2"/>
    <property type="match status" value="1"/>
</dbReference>
<evidence type="ECO:0000256" key="10">
    <source>
        <dbReference type="ARBA" id="ARBA00023306"/>
    </source>
</evidence>
<feature type="binding site" evidence="19">
    <location>
        <begin position="412"/>
        <end position="415"/>
    </location>
    <ligand>
        <name>meso-2,6-diaminopimelate</name>
        <dbReference type="ChEBI" id="CHEBI:57791"/>
    </ligand>
</feature>
<evidence type="ECO:0000256" key="9">
    <source>
        <dbReference type="ARBA" id="ARBA00022984"/>
    </source>
</evidence>
<evidence type="ECO:0000256" key="2">
    <source>
        <dbReference type="ARBA" id="ARBA00005898"/>
    </source>
</evidence>
<keyword evidence="19" id="KW-0460">Magnesium</keyword>
<dbReference type="UniPathway" id="UPA00219"/>
<dbReference type="GO" id="GO:0071555">
    <property type="term" value="P:cell wall organization"/>
    <property type="evidence" value="ECO:0007669"/>
    <property type="project" value="UniProtKB-KW"/>
</dbReference>
<dbReference type="GO" id="GO:0005524">
    <property type="term" value="F:ATP binding"/>
    <property type="evidence" value="ECO:0007669"/>
    <property type="project" value="UniProtKB-UniRule"/>
</dbReference>
<feature type="short sequence motif" description="Meso-diaminopimelate recognition motif" evidence="19">
    <location>
        <begin position="412"/>
        <end position="415"/>
    </location>
</feature>
<comment type="function">
    <text evidence="13 19">Catalyzes the addition of meso-diaminopimelic acid to the nucleotide precursor UDP-N-acetylmuramoyl-L-alanyl-D-glutamate (UMAG) in the biosynthesis of bacterial cell-wall peptidoglycan.</text>
</comment>
<dbReference type="GO" id="GO:0008360">
    <property type="term" value="P:regulation of cell shape"/>
    <property type="evidence" value="ECO:0007669"/>
    <property type="project" value="UniProtKB-KW"/>
</dbReference>
<dbReference type="Pfam" id="PF02875">
    <property type="entry name" value="Mur_ligase_C"/>
    <property type="match status" value="1"/>
</dbReference>
<comment type="subcellular location">
    <subcellularLocation>
        <location evidence="19 20">Cytoplasm</location>
    </subcellularLocation>
</comment>
<comment type="pathway">
    <text evidence="1 19 20">Cell wall biogenesis; peptidoglycan biosynthesis.</text>
</comment>
<keyword evidence="4 19" id="KW-0436">Ligase</keyword>
<dbReference type="GO" id="GO:0009252">
    <property type="term" value="P:peptidoglycan biosynthetic process"/>
    <property type="evidence" value="ECO:0007669"/>
    <property type="project" value="UniProtKB-UniRule"/>
</dbReference>
<dbReference type="Gene3D" id="3.40.1190.10">
    <property type="entry name" value="Mur-like, catalytic domain"/>
    <property type="match status" value="1"/>
</dbReference>
<comment type="caution">
    <text evidence="19">Lacks conserved residue(s) required for the propagation of feature annotation.</text>
</comment>
<dbReference type="InterPro" id="IPR005761">
    <property type="entry name" value="UDP-N-AcMur-Glu-dNH2Pim_ligase"/>
</dbReference>
<evidence type="ECO:0000256" key="1">
    <source>
        <dbReference type="ARBA" id="ARBA00004752"/>
    </source>
</evidence>
<dbReference type="HAMAP" id="MF_00208">
    <property type="entry name" value="MurE"/>
    <property type="match status" value="1"/>
</dbReference>
<evidence type="ECO:0000259" key="22">
    <source>
        <dbReference type="Pfam" id="PF02875"/>
    </source>
</evidence>
<protein>
    <recommendedName>
        <fullName evidence="15 19">UDP-N-acetylmuramoyl-L-alanyl-D-glutamate--2,6-diaminopimelate ligase</fullName>
        <ecNumber evidence="14 19">6.3.2.13</ecNumber>
    </recommendedName>
    <alternativeName>
        <fullName evidence="16 19">Meso-A2pm-adding enzyme</fullName>
    </alternativeName>
    <alternativeName>
        <fullName evidence="17 19">Meso-diaminopimelate-adding enzyme</fullName>
    </alternativeName>
    <alternativeName>
        <fullName evidence="18 19">UDP-MurNAc-L-Ala-D-Glu:meso-diaminopimelate ligase</fullName>
    </alternativeName>
    <alternativeName>
        <fullName evidence="19">UDP-MurNAc-tripeptide synthetase</fullName>
    </alternativeName>
    <alternativeName>
        <fullName evidence="19">UDP-N-acetylmuramyl-tripeptide synthetase</fullName>
    </alternativeName>
</protein>
<feature type="binding site" evidence="19">
    <location>
        <position position="186"/>
    </location>
    <ligand>
        <name>UDP-N-acetyl-alpha-D-muramoyl-L-alanyl-D-glutamate</name>
        <dbReference type="ChEBI" id="CHEBI:83900"/>
    </ligand>
</feature>
<keyword evidence="7 19" id="KW-0067">ATP-binding</keyword>
<dbReference type="Proteomes" id="UP000304148">
    <property type="component" value="Chromosome"/>
</dbReference>
<feature type="binding site" evidence="19">
    <location>
        <position position="471"/>
    </location>
    <ligand>
        <name>meso-2,6-diaminopimelate</name>
        <dbReference type="ChEBI" id="CHEBI:57791"/>
    </ligand>
</feature>
<dbReference type="InterPro" id="IPR018109">
    <property type="entry name" value="Folylpolyglutamate_synth_CS"/>
</dbReference>
<evidence type="ECO:0000313" key="25">
    <source>
        <dbReference type="Proteomes" id="UP000304148"/>
    </source>
</evidence>
<evidence type="ECO:0000256" key="11">
    <source>
        <dbReference type="ARBA" id="ARBA00023316"/>
    </source>
</evidence>
<dbReference type="PANTHER" id="PTHR23135">
    <property type="entry name" value="MUR LIGASE FAMILY MEMBER"/>
    <property type="match status" value="1"/>
</dbReference>
<evidence type="ECO:0000256" key="15">
    <source>
        <dbReference type="ARBA" id="ARBA00072883"/>
    </source>
</evidence>
<dbReference type="InterPro" id="IPR000713">
    <property type="entry name" value="Mur_ligase_N"/>
</dbReference>
<dbReference type="InterPro" id="IPR004101">
    <property type="entry name" value="Mur_ligase_C"/>
</dbReference>
<feature type="binding site" evidence="19">
    <location>
        <position position="467"/>
    </location>
    <ligand>
        <name>meso-2,6-diaminopimelate</name>
        <dbReference type="ChEBI" id="CHEBI:57791"/>
    </ligand>
</feature>
<dbReference type="NCBIfam" id="TIGR01085">
    <property type="entry name" value="murE"/>
    <property type="match status" value="1"/>
</dbReference>
<dbReference type="EC" id="6.3.2.13" evidence="14 19"/>
<keyword evidence="10 19" id="KW-0131">Cell cycle</keyword>
<dbReference type="GO" id="GO:0000287">
    <property type="term" value="F:magnesium ion binding"/>
    <property type="evidence" value="ECO:0007669"/>
    <property type="project" value="UniProtKB-UniRule"/>
</dbReference>